<dbReference type="SUPFAM" id="SSF48371">
    <property type="entry name" value="ARM repeat"/>
    <property type="match status" value="1"/>
</dbReference>
<dbReference type="GO" id="GO:0005829">
    <property type="term" value="C:cytosol"/>
    <property type="evidence" value="ECO:0007669"/>
    <property type="project" value="UniProtKB-SubCell"/>
</dbReference>
<dbReference type="PANTHER" id="PTHR10957">
    <property type="entry name" value="RAP1 GTPASE-GDP DISSOCIATION STIMULATOR 1"/>
    <property type="match status" value="1"/>
</dbReference>
<dbReference type="GO" id="GO:0005783">
    <property type="term" value="C:endoplasmic reticulum"/>
    <property type="evidence" value="ECO:0007669"/>
    <property type="project" value="UniProtKB-SubCell"/>
</dbReference>
<evidence type="ECO:0000256" key="6">
    <source>
        <dbReference type="ARBA" id="ARBA00023128"/>
    </source>
</evidence>
<name>A0AAF0F6E5_9BASI</name>
<evidence type="ECO:0000313" key="8">
    <source>
        <dbReference type="EMBL" id="WFD39248.1"/>
    </source>
</evidence>
<evidence type="ECO:0000256" key="2">
    <source>
        <dbReference type="ARBA" id="ARBA00004240"/>
    </source>
</evidence>
<dbReference type="EMBL" id="CP119960">
    <property type="protein sequence ID" value="WFD39248.1"/>
    <property type="molecule type" value="Genomic_DNA"/>
</dbReference>
<dbReference type="GO" id="GO:0005739">
    <property type="term" value="C:mitochondrion"/>
    <property type="evidence" value="ECO:0007669"/>
    <property type="project" value="UniProtKB-SubCell"/>
</dbReference>
<protein>
    <submittedName>
        <fullName evidence="8">Uncharacterized protein</fullName>
    </submittedName>
</protein>
<dbReference type="RefSeq" id="XP_060122145.1">
    <property type="nucleotide sequence ID" value="XM_060266162.1"/>
</dbReference>
<evidence type="ECO:0000313" key="9">
    <source>
        <dbReference type="Proteomes" id="UP001217754"/>
    </source>
</evidence>
<keyword evidence="9" id="KW-1185">Reference proteome</keyword>
<comment type="subcellular location">
    <subcellularLocation>
        <location evidence="3">Cytoplasm</location>
        <location evidence="3">Cytosol</location>
    </subcellularLocation>
    <subcellularLocation>
        <location evidence="2">Endoplasmic reticulum</location>
    </subcellularLocation>
    <subcellularLocation>
        <location evidence="1">Mitochondrion</location>
    </subcellularLocation>
</comment>
<dbReference type="InterPro" id="IPR016024">
    <property type="entry name" value="ARM-type_fold"/>
</dbReference>
<gene>
    <name evidence="8" type="ORF">MJAP1_002219</name>
</gene>
<proteinExistence type="predicted"/>
<dbReference type="InterPro" id="IPR011989">
    <property type="entry name" value="ARM-like"/>
</dbReference>
<evidence type="ECO:0000256" key="7">
    <source>
        <dbReference type="PROSITE-ProRule" id="PRU00259"/>
    </source>
</evidence>
<dbReference type="GO" id="GO:0005085">
    <property type="term" value="F:guanyl-nucleotide exchange factor activity"/>
    <property type="evidence" value="ECO:0007669"/>
    <property type="project" value="InterPro"/>
</dbReference>
<reference evidence="8" key="1">
    <citation type="submission" date="2023-03" db="EMBL/GenBank/DDBJ databases">
        <title>Mating type loci evolution in Malassezia.</title>
        <authorList>
            <person name="Coelho M.A."/>
        </authorList>
    </citation>
    <scope>NUCLEOTIDE SEQUENCE</scope>
    <source>
        <strain evidence="8">CBS 9431</strain>
    </source>
</reference>
<organism evidence="8 9">
    <name type="scientific">Malassezia japonica</name>
    <dbReference type="NCBI Taxonomy" id="223818"/>
    <lineage>
        <taxon>Eukaryota</taxon>
        <taxon>Fungi</taxon>
        <taxon>Dikarya</taxon>
        <taxon>Basidiomycota</taxon>
        <taxon>Ustilaginomycotina</taxon>
        <taxon>Malasseziomycetes</taxon>
        <taxon>Malasseziales</taxon>
        <taxon>Malasseziaceae</taxon>
        <taxon>Malassezia</taxon>
    </lineage>
</organism>
<evidence type="ECO:0000256" key="1">
    <source>
        <dbReference type="ARBA" id="ARBA00004173"/>
    </source>
</evidence>
<dbReference type="GeneID" id="85225870"/>
<accession>A0AAF0F6E5</accession>
<dbReference type="InterPro" id="IPR000225">
    <property type="entry name" value="Armadillo"/>
</dbReference>
<feature type="repeat" description="ARM" evidence="7">
    <location>
        <begin position="378"/>
        <end position="420"/>
    </location>
</feature>
<keyword evidence="6" id="KW-0496">Mitochondrion</keyword>
<keyword evidence="5" id="KW-0256">Endoplasmic reticulum</keyword>
<evidence type="ECO:0000256" key="5">
    <source>
        <dbReference type="ARBA" id="ARBA00022824"/>
    </source>
</evidence>
<sequence>MAGASDLVALAQEYGVHEREASPVAALDAIADELRSSRLRTELGKTQLASLCVEVLTDHATSTAALRVLANLCIDHEANRKHLLELGAVPAVLGALPAASASLTQADRQRALTALGALLNIQMDYAPAKKAMREAHVPPRVCTLATCPGLYVFGAWMRQSGDLETWVEHQTLGATAAEWGLRLVHDILEEDDEQVDQEWMPDAVKALLRPLQAVYAASDAVIPPETVATAADLAENELSMLESIAVLLERAAPSFASAVVTPDDEPLRTFVQIVTHPPRLPSDWKGLLEEEELQRTEAVLAQLPAGAAHVIVAAAAEDANLDKLCPLQGASIAPSWFVEALVVAVHSSEAPTASCAMLALGNLARDAPRTEALGSTPGLLDGVVRHLAADNIRLAHAAVGLLKNLAIPVPNKAPIVAAGVVPLLLPLLSRERDMVQPLQHGVVGLLKHLANSVTVPLAALGLLGAWPSAESPLEALEALRMRTDQVSLRLEIARIYVSLIRTLWSARANDVPRLAADAQASEQELSGALEKARADLQTEPVFSALVDLLRFGRKYAVLVSDSLLALTLASSTSKAAAEIALRCVTVHVVVPTDVGQDAPFTSGVEALVYVLESMPPQVVGNACSLLQILSLAPTSDDRRVLAQAVQIPLEQCEARVQQDVGRVVARARDLLTPSAAASAPST</sequence>
<dbReference type="Proteomes" id="UP001217754">
    <property type="component" value="Chromosome 3"/>
</dbReference>
<evidence type="ECO:0000256" key="3">
    <source>
        <dbReference type="ARBA" id="ARBA00004514"/>
    </source>
</evidence>
<dbReference type="AlphaFoldDB" id="A0AAF0F6E5"/>
<evidence type="ECO:0000256" key="4">
    <source>
        <dbReference type="ARBA" id="ARBA00022490"/>
    </source>
</evidence>
<dbReference type="Gene3D" id="1.25.10.10">
    <property type="entry name" value="Leucine-rich Repeat Variant"/>
    <property type="match status" value="2"/>
</dbReference>
<dbReference type="InterPro" id="IPR040144">
    <property type="entry name" value="RAP1GDS1"/>
</dbReference>
<dbReference type="PROSITE" id="PS50176">
    <property type="entry name" value="ARM_REPEAT"/>
    <property type="match status" value="1"/>
</dbReference>
<keyword evidence="4" id="KW-0963">Cytoplasm</keyword>